<feature type="domain" description="Cyclic nucleotide-binding" evidence="1">
    <location>
        <begin position="16"/>
        <end position="128"/>
    </location>
</feature>
<dbReference type="InterPro" id="IPR014710">
    <property type="entry name" value="RmlC-like_jellyroll"/>
</dbReference>
<dbReference type="Proteomes" id="UP000284892">
    <property type="component" value="Unassembled WGS sequence"/>
</dbReference>
<dbReference type="RefSeq" id="WP_120199357.1">
    <property type="nucleotide sequence ID" value="NZ_RAQJ01000001.1"/>
</dbReference>
<dbReference type="InterPro" id="IPR000595">
    <property type="entry name" value="cNMP-bd_dom"/>
</dbReference>
<evidence type="ECO:0000313" key="3">
    <source>
        <dbReference type="Proteomes" id="UP000284892"/>
    </source>
</evidence>
<protein>
    <submittedName>
        <fullName evidence="2">CRP-like cAMP-binding protein</fullName>
    </submittedName>
</protein>
<name>A0A420DV07_9FLAO</name>
<dbReference type="Pfam" id="PF00027">
    <property type="entry name" value="cNMP_binding"/>
    <property type="match status" value="1"/>
</dbReference>
<reference evidence="2 3" key="1">
    <citation type="submission" date="2018-09" db="EMBL/GenBank/DDBJ databases">
        <title>Genomic Encyclopedia of Archaeal and Bacterial Type Strains, Phase II (KMG-II): from individual species to whole genera.</title>
        <authorList>
            <person name="Goeker M."/>
        </authorList>
    </citation>
    <scope>NUCLEOTIDE SEQUENCE [LARGE SCALE GENOMIC DNA]</scope>
    <source>
        <strain evidence="2 3">DSM 26283</strain>
    </source>
</reference>
<evidence type="ECO:0000259" key="1">
    <source>
        <dbReference type="PROSITE" id="PS50042"/>
    </source>
</evidence>
<sequence length="196" mass="23173">MTQNNIYSSLINAIKELVTLNVEDVTMIEDVFELKKHAKKEIVLFKGETSNHMRFVVEGCLRSYYINEEGQEYIVQFGIKNWWINDLYSYLTKTPAQYFVQALKPTTVLQIHRDKLEQLFVNVPAMERFFRIKIEKAYVANQNRTLQSMSESAESRYKNFIKNYRSIEQEVPQYMVASYLGITPEHLSTIRKNLHK</sequence>
<dbReference type="SUPFAM" id="SSF51206">
    <property type="entry name" value="cAMP-binding domain-like"/>
    <property type="match status" value="1"/>
</dbReference>
<dbReference type="PROSITE" id="PS50042">
    <property type="entry name" value="CNMP_BINDING_3"/>
    <property type="match status" value="1"/>
</dbReference>
<keyword evidence="3" id="KW-1185">Reference proteome</keyword>
<gene>
    <name evidence="2" type="ORF">BXY80_0205</name>
</gene>
<dbReference type="Gene3D" id="2.60.120.10">
    <property type="entry name" value="Jelly Rolls"/>
    <property type="match status" value="1"/>
</dbReference>
<organism evidence="2 3">
    <name type="scientific">Ichthyenterobacterium magnum</name>
    <dbReference type="NCBI Taxonomy" id="1230530"/>
    <lineage>
        <taxon>Bacteria</taxon>
        <taxon>Pseudomonadati</taxon>
        <taxon>Bacteroidota</taxon>
        <taxon>Flavobacteriia</taxon>
        <taxon>Flavobacteriales</taxon>
        <taxon>Flavobacteriaceae</taxon>
        <taxon>Ichthyenterobacterium</taxon>
    </lineage>
</organism>
<dbReference type="CDD" id="cd00038">
    <property type="entry name" value="CAP_ED"/>
    <property type="match status" value="1"/>
</dbReference>
<dbReference type="OrthoDB" id="1092431at2"/>
<evidence type="ECO:0000313" key="2">
    <source>
        <dbReference type="EMBL" id="RKE98131.1"/>
    </source>
</evidence>
<dbReference type="AlphaFoldDB" id="A0A420DV07"/>
<proteinExistence type="predicted"/>
<comment type="caution">
    <text evidence="2">The sequence shown here is derived from an EMBL/GenBank/DDBJ whole genome shotgun (WGS) entry which is preliminary data.</text>
</comment>
<accession>A0A420DV07</accession>
<dbReference type="EMBL" id="RAQJ01000001">
    <property type="protein sequence ID" value="RKE98131.1"/>
    <property type="molecule type" value="Genomic_DNA"/>
</dbReference>
<dbReference type="InterPro" id="IPR018490">
    <property type="entry name" value="cNMP-bd_dom_sf"/>
</dbReference>